<dbReference type="InterPro" id="IPR024388">
    <property type="entry name" value="Ribosomal_mL58"/>
</dbReference>
<evidence type="ECO:0000256" key="1">
    <source>
        <dbReference type="SAM" id="MobiDB-lite"/>
    </source>
</evidence>
<gene>
    <name evidence="2" type="ORF">DASC09_000530</name>
</gene>
<feature type="compositionally biased region" description="Polar residues" evidence="1">
    <location>
        <begin position="1"/>
        <end position="21"/>
    </location>
</feature>
<accession>A0AAV5QEW0</accession>
<dbReference type="GeneID" id="90070707"/>
<reference evidence="2 3" key="1">
    <citation type="journal article" date="2023" name="Elife">
        <title>Identification of key yeast species and microbe-microbe interactions impacting larval growth of Drosophila in the wild.</title>
        <authorList>
            <person name="Mure A."/>
            <person name="Sugiura Y."/>
            <person name="Maeda R."/>
            <person name="Honda K."/>
            <person name="Sakurai N."/>
            <person name="Takahashi Y."/>
            <person name="Watada M."/>
            <person name="Katoh T."/>
            <person name="Gotoh A."/>
            <person name="Gotoh Y."/>
            <person name="Taniguchi I."/>
            <person name="Nakamura K."/>
            <person name="Hayashi T."/>
            <person name="Katayama T."/>
            <person name="Uemura T."/>
            <person name="Hattori Y."/>
        </authorList>
    </citation>
    <scope>NUCLEOTIDE SEQUENCE [LARGE SCALE GENOMIC DNA]</scope>
    <source>
        <strain evidence="2 3">SC-9</strain>
    </source>
</reference>
<dbReference type="RefSeq" id="XP_064849728.1">
    <property type="nucleotide sequence ID" value="XM_064993656.1"/>
</dbReference>
<organism evidence="2 3">
    <name type="scientific">Saccharomycopsis crataegensis</name>
    <dbReference type="NCBI Taxonomy" id="43959"/>
    <lineage>
        <taxon>Eukaryota</taxon>
        <taxon>Fungi</taxon>
        <taxon>Dikarya</taxon>
        <taxon>Ascomycota</taxon>
        <taxon>Saccharomycotina</taxon>
        <taxon>Saccharomycetes</taxon>
        <taxon>Saccharomycopsidaceae</taxon>
        <taxon>Saccharomycopsis</taxon>
    </lineage>
</organism>
<keyword evidence="2" id="KW-0687">Ribonucleoprotein</keyword>
<comment type="caution">
    <text evidence="2">The sequence shown here is derived from an EMBL/GenBank/DDBJ whole genome shotgun (WGS) entry which is preliminary data.</text>
</comment>
<dbReference type="GO" id="GO:0003735">
    <property type="term" value="F:structural constituent of ribosome"/>
    <property type="evidence" value="ECO:0007669"/>
    <property type="project" value="TreeGrafter"/>
</dbReference>
<dbReference type="EMBL" id="BTFZ01000001">
    <property type="protein sequence ID" value="GMM32728.1"/>
    <property type="molecule type" value="Genomic_DNA"/>
</dbReference>
<proteinExistence type="predicted"/>
<dbReference type="AlphaFoldDB" id="A0AAV5QEW0"/>
<sequence>MFSQIIKSGIQSQKRSVSTESLPKLAVKNKFKSRGSAFNFKPQKVEPGVYHQPSPSIPSPLQKTPNAFLPASDIRKSSSSEYTAEDVSYMPPLSSVKEKKYHLTAQQIEEIRQLRNSDPYTYTRKALAKKFDCSEFFVSLVVDCPPDRLKDMAGRLDTIKSTWSVRKKEAKSDHEKRKQNWYRNA</sequence>
<name>A0AAV5QEW0_9ASCO</name>
<dbReference type="GO" id="GO:0005762">
    <property type="term" value="C:mitochondrial large ribosomal subunit"/>
    <property type="evidence" value="ECO:0007669"/>
    <property type="project" value="TreeGrafter"/>
</dbReference>
<dbReference type="Pfam" id="PF12824">
    <property type="entry name" value="MRP-L20"/>
    <property type="match status" value="1"/>
</dbReference>
<keyword evidence="2" id="KW-0689">Ribosomal protein</keyword>
<feature type="region of interest" description="Disordered" evidence="1">
    <location>
        <begin position="1"/>
        <end position="22"/>
    </location>
</feature>
<evidence type="ECO:0000313" key="2">
    <source>
        <dbReference type="EMBL" id="GMM32728.1"/>
    </source>
</evidence>
<evidence type="ECO:0000313" key="3">
    <source>
        <dbReference type="Proteomes" id="UP001360560"/>
    </source>
</evidence>
<dbReference type="PANTHER" id="PTHR28266">
    <property type="entry name" value="54S RIBOSOMAL PROTEIN L20, MITOCHONDRIAL"/>
    <property type="match status" value="1"/>
</dbReference>
<feature type="region of interest" description="Disordered" evidence="1">
    <location>
        <begin position="43"/>
        <end position="64"/>
    </location>
</feature>
<dbReference type="Proteomes" id="UP001360560">
    <property type="component" value="Unassembled WGS sequence"/>
</dbReference>
<dbReference type="PANTHER" id="PTHR28266:SF1">
    <property type="entry name" value="LARGE RIBOSOMAL SUBUNIT PROTEIN ML58"/>
    <property type="match status" value="1"/>
</dbReference>
<protein>
    <submittedName>
        <fullName evidence="2">Mitochondrial 54S ribosomal protein YmL20</fullName>
    </submittedName>
</protein>
<keyword evidence="3" id="KW-1185">Reference proteome</keyword>